<dbReference type="PANTHER" id="PTHR42717">
    <property type="entry name" value="DIHYDROOROTASE-RELATED"/>
    <property type="match status" value="1"/>
</dbReference>
<keyword evidence="3" id="KW-1185">Reference proteome</keyword>
<evidence type="ECO:0000313" key="3">
    <source>
        <dbReference type="Proteomes" id="UP000647235"/>
    </source>
</evidence>
<evidence type="ECO:0000313" key="2">
    <source>
        <dbReference type="EMBL" id="MBC5665829.1"/>
    </source>
</evidence>
<dbReference type="InterPro" id="IPR032466">
    <property type="entry name" value="Metal_Hydrolase"/>
</dbReference>
<feature type="domain" description="Amidohydrolase-related" evidence="1">
    <location>
        <begin position="83"/>
        <end position="412"/>
    </location>
</feature>
<proteinExistence type="predicted"/>
<accession>A0ABR7EWU8</accession>
<dbReference type="PANTHER" id="PTHR42717:SF1">
    <property type="entry name" value="IMIDAZOLONEPROPIONASE AND RELATED AMIDOHYDROLASES"/>
    <property type="match status" value="1"/>
</dbReference>
<dbReference type="InterPro" id="IPR011059">
    <property type="entry name" value="Metal-dep_hydrolase_composite"/>
</dbReference>
<evidence type="ECO:0000259" key="1">
    <source>
        <dbReference type="Pfam" id="PF01979"/>
    </source>
</evidence>
<dbReference type="InterPro" id="IPR020043">
    <property type="entry name" value="Deacetylase_Atu3266-like"/>
</dbReference>
<dbReference type="RefSeq" id="WP_117538021.1">
    <property type="nucleotide sequence ID" value="NZ_JACOOY010000015.1"/>
</dbReference>
<organism evidence="2 3">
    <name type="scientific">Dorea hominis</name>
    <dbReference type="NCBI Taxonomy" id="2763040"/>
    <lineage>
        <taxon>Bacteria</taxon>
        <taxon>Bacillati</taxon>
        <taxon>Bacillota</taxon>
        <taxon>Clostridia</taxon>
        <taxon>Lachnospirales</taxon>
        <taxon>Lachnospiraceae</taxon>
        <taxon>Dorea</taxon>
    </lineage>
</organism>
<dbReference type="Pfam" id="PF01979">
    <property type="entry name" value="Amidohydro_1"/>
    <property type="match status" value="1"/>
</dbReference>
<dbReference type="SUPFAM" id="SSF51556">
    <property type="entry name" value="Metallo-dependent hydrolases"/>
    <property type="match status" value="1"/>
</dbReference>
<gene>
    <name evidence="2" type="ORF">H8S07_11250</name>
</gene>
<reference evidence="2 3" key="1">
    <citation type="submission" date="2020-08" db="EMBL/GenBank/DDBJ databases">
        <title>Genome public.</title>
        <authorList>
            <person name="Liu C."/>
            <person name="Sun Q."/>
        </authorList>
    </citation>
    <scope>NUCLEOTIDE SEQUENCE [LARGE SCALE GENOMIC DNA]</scope>
    <source>
        <strain evidence="2 3">NSJ-36</strain>
    </source>
</reference>
<protein>
    <submittedName>
        <fullName evidence="2">Amidohydrolase family protein</fullName>
    </submittedName>
</protein>
<dbReference type="InterPro" id="IPR006680">
    <property type="entry name" value="Amidohydro-rel"/>
</dbReference>
<dbReference type="SUPFAM" id="SSF51338">
    <property type="entry name" value="Composite domain of metallo-dependent hydrolases"/>
    <property type="match status" value="1"/>
</dbReference>
<dbReference type="Gene3D" id="2.30.40.10">
    <property type="entry name" value="Urease, subunit C, domain 1"/>
    <property type="match status" value="1"/>
</dbReference>
<dbReference type="Proteomes" id="UP000647235">
    <property type="component" value="Unassembled WGS sequence"/>
</dbReference>
<dbReference type="EMBL" id="JACOOY010000015">
    <property type="protein sequence ID" value="MBC5665829.1"/>
    <property type="molecule type" value="Genomic_DNA"/>
</dbReference>
<name>A0ABR7EWU8_9FIRM</name>
<sequence length="450" mass="48030">MYENKVGFLDGALATVKKNQMQDTIGQIQKSGRLILKGGHVVDPKNKVDKQTDILIADGIVCQVADDIAAETGDRVIDCEGLTVMPGLVDMHLHLGDLFEVSTNPIFCAAEDGVTLGLSPGAGNTFMAPSLLGAEVDHGVPINLGVYLGAANVLGTQMSVDELIRMFKGEIDADTLSTKMTRNGITNTTAALTVGIKDHMGHFIMSDENIDKIYEITSKANLIYMSHTQDPEHAERLVSLAKGRPLHLAHATAAGCGTHMGAAEGMKRVLDLVNGDNISAEFVTTMLRAGRGSREGLQLPKESQKLAYDALESGKVKILISDGQNQGTMKGFGDTRDNIPAIIELSQSGVLSLSDAVATMTCNPAALIGNRTANNWWTDKIGHLGVGALANVTVVDMDDKLATYTIVNGEIVSFENRAVRRNCGAGGWISKFGMVRKTGVGELVMFSYQK</sequence>
<comment type="caution">
    <text evidence="2">The sequence shown here is derived from an EMBL/GenBank/DDBJ whole genome shotgun (WGS) entry which is preliminary data.</text>
</comment>